<dbReference type="InterPro" id="IPR002575">
    <property type="entry name" value="Aminoglycoside_PTrfase"/>
</dbReference>
<dbReference type="Proteomes" id="UP001596494">
    <property type="component" value="Unassembled WGS sequence"/>
</dbReference>
<keyword evidence="3" id="KW-1185">Reference proteome</keyword>
<dbReference type="Gene3D" id="3.90.1200.10">
    <property type="match status" value="1"/>
</dbReference>
<accession>A0ABW2K4A8</accession>
<gene>
    <name evidence="2" type="ORF">ACFQMN_08960</name>
</gene>
<dbReference type="SUPFAM" id="SSF56112">
    <property type="entry name" value="Protein kinase-like (PK-like)"/>
    <property type="match status" value="1"/>
</dbReference>
<dbReference type="RefSeq" id="WP_289214554.1">
    <property type="nucleotide sequence ID" value="NZ_JAPVRC010000001.1"/>
</dbReference>
<sequence length="319" mass="38448">MTRNLKEGDSYTDRLFQWLRSRDMNITKFVKIKPKVYNVWVDQKPFLLKGYRRSNILNQQLSFFENWKEAAKFAATPVSFPDNARSLSKLGCDWALFTWINGSHANFDHRSDRKKAYHCLRQFHRSTKGLQALSIPRDPLYLKWGRRLEQFKNTREVFEYCEKKEFYDEVVTSMSRLLDPFARYSWGVIEEEAWEEQQWLHGDVAHHNFILEPAGSMKMIDFDLLHIGPKLYDEIQLAHRFLPYLENDRSAFFQLFKHVEYPEIWLRGVLVPADLVREWLHGYNKFRMGEDLLTNHIEKFEIAWQSRKQFVRYAEFMLR</sequence>
<dbReference type="EMBL" id="JBHTBY010000006">
    <property type="protein sequence ID" value="MFC7321008.1"/>
    <property type="molecule type" value="Genomic_DNA"/>
</dbReference>
<dbReference type="Pfam" id="PF01636">
    <property type="entry name" value="APH"/>
    <property type="match status" value="1"/>
</dbReference>
<organism evidence="2 3">
    <name type="scientific">Halobacillus campisalis</name>
    <dbReference type="NCBI Taxonomy" id="435909"/>
    <lineage>
        <taxon>Bacteria</taxon>
        <taxon>Bacillati</taxon>
        <taxon>Bacillota</taxon>
        <taxon>Bacilli</taxon>
        <taxon>Bacillales</taxon>
        <taxon>Bacillaceae</taxon>
        <taxon>Halobacillus</taxon>
    </lineage>
</organism>
<protein>
    <submittedName>
        <fullName evidence="2">Phosphotransferase</fullName>
    </submittedName>
</protein>
<dbReference type="InterPro" id="IPR011009">
    <property type="entry name" value="Kinase-like_dom_sf"/>
</dbReference>
<reference evidence="3" key="1">
    <citation type="journal article" date="2019" name="Int. J. Syst. Evol. Microbiol.">
        <title>The Global Catalogue of Microorganisms (GCM) 10K type strain sequencing project: providing services to taxonomists for standard genome sequencing and annotation.</title>
        <authorList>
            <consortium name="The Broad Institute Genomics Platform"/>
            <consortium name="The Broad Institute Genome Sequencing Center for Infectious Disease"/>
            <person name="Wu L."/>
            <person name="Ma J."/>
        </authorList>
    </citation>
    <scope>NUCLEOTIDE SEQUENCE [LARGE SCALE GENOMIC DNA]</scope>
    <source>
        <strain evidence="3">CCUG 73951</strain>
    </source>
</reference>
<evidence type="ECO:0000313" key="3">
    <source>
        <dbReference type="Proteomes" id="UP001596494"/>
    </source>
</evidence>
<evidence type="ECO:0000313" key="2">
    <source>
        <dbReference type="EMBL" id="MFC7321008.1"/>
    </source>
</evidence>
<comment type="caution">
    <text evidence="2">The sequence shown here is derived from an EMBL/GenBank/DDBJ whole genome shotgun (WGS) entry which is preliminary data.</text>
</comment>
<proteinExistence type="predicted"/>
<feature type="domain" description="Aminoglycoside phosphotransferase" evidence="1">
    <location>
        <begin position="36"/>
        <end position="239"/>
    </location>
</feature>
<evidence type="ECO:0000259" key="1">
    <source>
        <dbReference type="Pfam" id="PF01636"/>
    </source>
</evidence>
<name>A0ABW2K4A8_9BACI</name>